<feature type="chain" id="PRO_5045495088" evidence="1">
    <location>
        <begin position="22"/>
        <end position="135"/>
    </location>
</feature>
<name>A0ABV7JTV8_9SPHI</name>
<evidence type="ECO:0000313" key="2">
    <source>
        <dbReference type="EMBL" id="MFC3199551.1"/>
    </source>
</evidence>
<dbReference type="GO" id="GO:0016787">
    <property type="term" value="F:hydrolase activity"/>
    <property type="evidence" value="ECO:0007669"/>
    <property type="project" value="UniProtKB-KW"/>
</dbReference>
<reference evidence="3" key="1">
    <citation type="journal article" date="2019" name="Int. J. Syst. Evol. Microbiol.">
        <title>The Global Catalogue of Microorganisms (GCM) 10K type strain sequencing project: providing services to taxonomists for standard genome sequencing and annotation.</title>
        <authorList>
            <consortium name="The Broad Institute Genomics Platform"/>
            <consortium name="The Broad Institute Genome Sequencing Center for Infectious Disease"/>
            <person name="Wu L."/>
            <person name="Ma J."/>
        </authorList>
    </citation>
    <scope>NUCLEOTIDE SEQUENCE [LARGE SCALE GENOMIC DNA]</scope>
    <source>
        <strain evidence="3">KCTC 52416</strain>
    </source>
</reference>
<proteinExistence type="predicted"/>
<dbReference type="EMBL" id="JBHRTA010000056">
    <property type="protein sequence ID" value="MFC3199551.1"/>
    <property type="molecule type" value="Genomic_DNA"/>
</dbReference>
<evidence type="ECO:0000256" key="1">
    <source>
        <dbReference type="SAM" id="SignalP"/>
    </source>
</evidence>
<feature type="signal peptide" evidence="1">
    <location>
        <begin position="1"/>
        <end position="21"/>
    </location>
</feature>
<accession>A0ABV7JTV8</accession>
<keyword evidence="3" id="KW-1185">Reference proteome</keyword>
<comment type="caution">
    <text evidence="2">The sequence shown here is derived from an EMBL/GenBank/DDBJ whole genome shotgun (WGS) entry which is preliminary data.</text>
</comment>
<dbReference type="InterPro" id="IPR029058">
    <property type="entry name" value="AB_hydrolase_fold"/>
</dbReference>
<dbReference type="Gene3D" id="3.40.50.1820">
    <property type="entry name" value="alpha/beta hydrolase"/>
    <property type="match status" value="1"/>
</dbReference>
<keyword evidence="1" id="KW-0732">Signal</keyword>
<evidence type="ECO:0000313" key="3">
    <source>
        <dbReference type="Proteomes" id="UP001595526"/>
    </source>
</evidence>
<keyword evidence="2" id="KW-0378">Hydrolase</keyword>
<organism evidence="2 3">
    <name type="scientific">Parapedobacter deserti</name>
    <dbReference type="NCBI Taxonomy" id="1912957"/>
    <lineage>
        <taxon>Bacteria</taxon>
        <taxon>Pseudomonadati</taxon>
        <taxon>Bacteroidota</taxon>
        <taxon>Sphingobacteriia</taxon>
        <taxon>Sphingobacteriales</taxon>
        <taxon>Sphingobacteriaceae</taxon>
        <taxon>Parapedobacter</taxon>
    </lineage>
</organism>
<protein>
    <submittedName>
        <fullName evidence="2">Alpha/beta fold hydrolase</fullName>
    </submittedName>
</protein>
<sequence>MKVLSMLTLALGIFFGSVALGQPTDTLINVGNYQLHFNVTPGVGIPIIFESGAGNDGSVWNEVCKRLRQHIGSPLVTYDRAGFGASGIDNNQIDITSEVNDLQICLKQLKFDGAYFLVAHSLRELRHEIHFQCPG</sequence>
<dbReference type="Proteomes" id="UP001595526">
    <property type="component" value="Unassembled WGS sequence"/>
</dbReference>
<dbReference type="RefSeq" id="WP_379025288.1">
    <property type="nucleotide sequence ID" value="NZ_JBHRTA010000056.1"/>
</dbReference>
<gene>
    <name evidence="2" type="ORF">ACFOET_18185</name>
</gene>
<dbReference type="SUPFAM" id="SSF53474">
    <property type="entry name" value="alpha/beta-Hydrolases"/>
    <property type="match status" value="1"/>
</dbReference>